<gene>
    <name evidence="5" type="primary">LOC102804494</name>
</gene>
<organism evidence="4 5">
    <name type="scientific">Saccoglossus kowalevskii</name>
    <name type="common">Acorn worm</name>
    <dbReference type="NCBI Taxonomy" id="10224"/>
    <lineage>
        <taxon>Eukaryota</taxon>
        <taxon>Metazoa</taxon>
        <taxon>Hemichordata</taxon>
        <taxon>Enteropneusta</taxon>
        <taxon>Harrimaniidae</taxon>
        <taxon>Saccoglossus</taxon>
    </lineage>
</organism>
<dbReference type="Gene3D" id="2.120.10.80">
    <property type="entry name" value="Kelch-type beta propeller"/>
    <property type="match status" value="2"/>
</dbReference>
<dbReference type="SMART" id="SM00612">
    <property type="entry name" value="Kelch"/>
    <property type="match status" value="2"/>
</dbReference>
<dbReference type="PANTHER" id="PTHR24412">
    <property type="entry name" value="KELCH PROTEIN"/>
    <property type="match status" value="1"/>
</dbReference>
<dbReference type="CDD" id="cd18186">
    <property type="entry name" value="BTB_POZ_ZBTB_KLHL-like"/>
    <property type="match status" value="1"/>
</dbReference>
<dbReference type="Pfam" id="PF07707">
    <property type="entry name" value="BACK"/>
    <property type="match status" value="1"/>
</dbReference>
<dbReference type="Pfam" id="PF01344">
    <property type="entry name" value="Kelch_1"/>
    <property type="match status" value="1"/>
</dbReference>
<dbReference type="InterPro" id="IPR000210">
    <property type="entry name" value="BTB/POZ_dom"/>
</dbReference>
<dbReference type="InterPro" id="IPR015915">
    <property type="entry name" value="Kelch-typ_b-propeller"/>
</dbReference>
<dbReference type="GeneID" id="102804494"/>
<dbReference type="InterPro" id="IPR011333">
    <property type="entry name" value="SKP1/BTB/POZ_sf"/>
</dbReference>
<dbReference type="Gene3D" id="1.25.40.420">
    <property type="match status" value="1"/>
</dbReference>
<dbReference type="RefSeq" id="XP_006811508.1">
    <property type="nucleotide sequence ID" value="XM_006811445.1"/>
</dbReference>
<protein>
    <submittedName>
        <fullName evidence="5">Kelch-like protein 24-like</fullName>
    </submittedName>
</protein>
<dbReference type="CDD" id="cd14733">
    <property type="entry name" value="BACK"/>
    <property type="match status" value="1"/>
</dbReference>
<dbReference type="SUPFAM" id="SSF54695">
    <property type="entry name" value="POZ domain"/>
    <property type="match status" value="2"/>
</dbReference>
<evidence type="ECO:0000256" key="2">
    <source>
        <dbReference type="ARBA" id="ARBA00022737"/>
    </source>
</evidence>
<evidence type="ECO:0000313" key="4">
    <source>
        <dbReference type="Proteomes" id="UP000694865"/>
    </source>
</evidence>
<evidence type="ECO:0000256" key="1">
    <source>
        <dbReference type="ARBA" id="ARBA00022441"/>
    </source>
</evidence>
<name>A0ABM0LUR7_SACKO</name>
<feature type="domain" description="BTB" evidence="3">
    <location>
        <begin position="37"/>
        <end position="110"/>
    </location>
</feature>
<evidence type="ECO:0000313" key="5">
    <source>
        <dbReference type="RefSeq" id="XP_006811508.1"/>
    </source>
</evidence>
<dbReference type="SMART" id="SM00875">
    <property type="entry name" value="BACK"/>
    <property type="match status" value="1"/>
</dbReference>
<dbReference type="PANTHER" id="PTHR24412:SF463">
    <property type="entry name" value="KELCH-LIKE PROTEIN 40A"/>
    <property type="match status" value="1"/>
</dbReference>
<dbReference type="InterPro" id="IPR011043">
    <property type="entry name" value="Gal_Oxase/kelch_b-propeller"/>
</dbReference>
<evidence type="ECO:0000259" key="3">
    <source>
        <dbReference type="PROSITE" id="PS50097"/>
    </source>
</evidence>
<feature type="domain" description="BTB" evidence="3">
    <location>
        <begin position="178"/>
        <end position="245"/>
    </location>
</feature>
<sequence>MSGEEISDDPLFIHHNKSHQTELMTSLNQLRCEDILTDLSFDVKDQLFPCHKAVLCACSEKLRRRICNESRKDLEHHLELDTVLHLRGIDASSMSCILDYIYTGRCALAYSNVQHILDGAHELGIESLVDECLSYNKHPMEDASSVPKANIYTTRYNEIYLEKLIDILFESRCETWSRDVILRNCGINMPCHRIVLAACSPYFRAMFSHKMRESTELVVPIHDVDSNSMQLIINYMYTGKLHISNCTDVQSLMTTTSMFQIDALVEVCTVFIQTNILDVSNCFEKFIYTESIGNASLCLSAKEICMKQFDIACQQNGFLNLMKDQLIEFISSSKLHVKREEHVYEAVLRWIKFCPDERLTCLDFIMPHVKFVFMSAAYIENKVTKECLLNGCKLMDDLLRQTSALKSLPVCERMTKNPELRMRHYTAEVIVILGGFSNLSYKKVEEIHKLSCYDPVTCEWLSLPDLPVHNNDNVMSVTLSGLHGLNLIAVTKNGSQYIYEAEARHWQRRPLPYPHGKHQNVKVVSPETNTVLVLGDKAGPFLYNRTREMWHELPKLRENCLTATICEKKVFAVINNQLSSCVLQTPYGSPHTFGWSSVYTFLQCVESAQAVTIGNNIFILINDFQLVCHKTKHAKTYILPGIPTVPRISCTLVCCNKHLYILGGRDVKHDNIDAIEMYDFDSKTWSHVDNMPNPVWGHCCVTASKFPYYI</sequence>
<dbReference type="InterPro" id="IPR011705">
    <property type="entry name" value="BACK"/>
</dbReference>
<dbReference type="SUPFAM" id="SSF50965">
    <property type="entry name" value="Galactose oxidase, central domain"/>
    <property type="match status" value="1"/>
</dbReference>
<dbReference type="Gene3D" id="3.30.710.10">
    <property type="entry name" value="Potassium Channel Kv1.1, Chain A"/>
    <property type="match status" value="2"/>
</dbReference>
<proteinExistence type="predicted"/>
<dbReference type="PROSITE" id="PS50097">
    <property type="entry name" value="BTB"/>
    <property type="match status" value="2"/>
</dbReference>
<dbReference type="Proteomes" id="UP000694865">
    <property type="component" value="Unplaced"/>
</dbReference>
<accession>A0ABM0LUR7</accession>
<keyword evidence="4" id="KW-1185">Reference proteome</keyword>
<keyword evidence="2" id="KW-0677">Repeat</keyword>
<dbReference type="Pfam" id="PF00651">
    <property type="entry name" value="BTB"/>
    <property type="match status" value="2"/>
</dbReference>
<dbReference type="InterPro" id="IPR006652">
    <property type="entry name" value="Kelch_1"/>
</dbReference>
<dbReference type="SMART" id="SM00225">
    <property type="entry name" value="BTB"/>
    <property type="match status" value="2"/>
</dbReference>
<reference evidence="5" key="1">
    <citation type="submission" date="2025-08" db="UniProtKB">
        <authorList>
            <consortium name="RefSeq"/>
        </authorList>
    </citation>
    <scope>IDENTIFICATION</scope>
    <source>
        <tissue evidence="5">Testes</tissue>
    </source>
</reference>
<keyword evidence="1" id="KW-0880">Kelch repeat</keyword>